<keyword evidence="4" id="KW-1185">Reference proteome</keyword>
<dbReference type="EMBL" id="CAIIUA010000001">
    <property type="protein sequence ID" value="CAC9187739.1"/>
    <property type="molecule type" value="Genomic_DNA"/>
</dbReference>
<accession>A0A9N8CQX3</accession>
<evidence type="ECO:0000313" key="1">
    <source>
        <dbReference type="EMBL" id="CAB5529435.1"/>
    </source>
</evidence>
<protein>
    <recommendedName>
        <fullName evidence="5">Type IV secretion protein Rhs</fullName>
    </recommendedName>
</protein>
<dbReference type="EMBL" id="CAHPQX010000004">
    <property type="protein sequence ID" value="CAB5529435.1"/>
    <property type="molecule type" value="Genomic_DNA"/>
</dbReference>
<evidence type="ECO:0000313" key="4">
    <source>
        <dbReference type="Proteomes" id="UP000837205"/>
    </source>
</evidence>
<dbReference type="AlphaFoldDB" id="A0A9N8CQX3"/>
<evidence type="ECO:0000313" key="3">
    <source>
        <dbReference type="Proteomes" id="UP000834503"/>
    </source>
</evidence>
<dbReference type="Proteomes" id="UP000837205">
    <property type="component" value="Unassembled WGS sequence"/>
</dbReference>
<sequence length="187" mass="21447">MPVDWTINPTSGTPIVPGGVRQLTIGEIALARTLFGGSIIYSKVWVHLESYLPFNMQPVNVAMTPNGELWFREGTYSPDFSLERDIQKKHRFMHEMVHAWQAQKGMFVRTRGLFSRFADYSYSLDKADFLHYGLEQQASIASDYWLLLTYGFNSGTLYLSVYRDYNPNESVYSLISKYKAVMKGFPG</sequence>
<dbReference type="Proteomes" id="UP000834503">
    <property type="component" value="Unassembled WGS sequence"/>
</dbReference>
<name>A0A9N8CQX3_9ENTR</name>
<evidence type="ECO:0008006" key="5">
    <source>
        <dbReference type="Google" id="ProtNLM"/>
    </source>
</evidence>
<evidence type="ECO:0000313" key="2">
    <source>
        <dbReference type="EMBL" id="CAC9187739.1"/>
    </source>
</evidence>
<gene>
    <name evidence="1" type="ORF">GHA_01123</name>
    <name evidence="2" type="ORF">TML_01630</name>
</gene>
<comment type="caution">
    <text evidence="1">The sequence shown here is derived from an EMBL/GenBank/DDBJ whole genome shotgun (WGS) entry which is preliminary data.</text>
</comment>
<dbReference type="RefSeq" id="WP_069323425.1">
    <property type="nucleotide sequence ID" value="NZ_CAHPQT010000005.1"/>
</dbReference>
<reference evidence="1" key="1">
    <citation type="submission" date="2020-05" db="EMBL/GenBank/DDBJ databases">
        <authorList>
            <person name="Delgado-Blas J."/>
        </authorList>
    </citation>
    <scope>NUCLEOTIDE SEQUENCE</scope>
    <source>
        <strain evidence="1">BB1459</strain>
        <strain evidence="2">BB1480</strain>
    </source>
</reference>
<organism evidence="1 3">
    <name type="scientific">Citrobacter werkmanii</name>
    <dbReference type="NCBI Taxonomy" id="67827"/>
    <lineage>
        <taxon>Bacteria</taxon>
        <taxon>Pseudomonadati</taxon>
        <taxon>Pseudomonadota</taxon>
        <taxon>Gammaproteobacteria</taxon>
        <taxon>Enterobacterales</taxon>
        <taxon>Enterobacteriaceae</taxon>
        <taxon>Citrobacter</taxon>
        <taxon>Citrobacter freundii complex</taxon>
    </lineage>
</organism>
<proteinExistence type="predicted"/>